<gene>
    <name evidence="3" type="ORF">C7S18_19135</name>
</gene>
<reference evidence="3 4" key="1">
    <citation type="submission" date="2018-03" db="EMBL/GenBank/DDBJ databases">
        <title>Ahniella affigens gen. nov., sp. nov., a gammaproteobacterium isolated from sandy soil near a stream.</title>
        <authorList>
            <person name="Ko Y."/>
            <person name="Kim J.-H."/>
        </authorList>
    </citation>
    <scope>NUCLEOTIDE SEQUENCE [LARGE SCALE GENOMIC DNA]</scope>
    <source>
        <strain evidence="3 4">D13</strain>
    </source>
</reference>
<dbReference type="KEGG" id="xba:C7S18_19135"/>
<dbReference type="SUPFAM" id="SSF56784">
    <property type="entry name" value="HAD-like"/>
    <property type="match status" value="1"/>
</dbReference>
<feature type="compositionally biased region" description="Basic and acidic residues" evidence="2">
    <location>
        <begin position="341"/>
        <end position="351"/>
    </location>
</feature>
<evidence type="ECO:0000256" key="2">
    <source>
        <dbReference type="SAM" id="MobiDB-lite"/>
    </source>
</evidence>
<dbReference type="EMBL" id="CP027860">
    <property type="protein sequence ID" value="AVP99152.1"/>
    <property type="molecule type" value="Genomic_DNA"/>
</dbReference>
<accession>A0A2P1PWE5</accession>
<sequence>MSALAIFGVRMRPVLLVSLLFVLTACVPRTKPDALALRISAVRDCVAAAPAPANYPIPACSYQPSAETFLPKNGTMGAVWLQQAIESDATIQSVYQGAAAQLEAALKDPSQALALSEQTKVGATGKGKPAAIIVDIDETILDNDAFNARGLRNRLTTFNEAYFECWGDEKKAKAYPAAREFLTAAAKRGVTVFFVTNRREDQRAPVVQTLIAEGFPVLDGGANVIFRGFGAGEKDGSKEKGPRRMCVAQQFRVAMLFGDNLGDFVDGVDVSPQQRVDLVKTEQGDTQWGRRWFMLPNPAYGSWVSALAKFRNDDQDPTKFDRERNIETWVDDQLDAPPAEPKTDGSFESKH</sequence>
<dbReference type="InterPro" id="IPR005519">
    <property type="entry name" value="Acid_phosphat_B-like"/>
</dbReference>
<dbReference type="AlphaFoldDB" id="A0A2P1PWE5"/>
<dbReference type="InterPro" id="IPR023214">
    <property type="entry name" value="HAD_sf"/>
</dbReference>
<feature type="compositionally biased region" description="Basic and acidic residues" evidence="2">
    <location>
        <begin position="314"/>
        <end position="326"/>
    </location>
</feature>
<dbReference type="Gene3D" id="3.40.50.1000">
    <property type="entry name" value="HAD superfamily/HAD-like"/>
    <property type="match status" value="1"/>
</dbReference>
<dbReference type="InterPro" id="IPR036412">
    <property type="entry name" value="HAD-like_sf"/>
</dbReference>
<feature type="region of interest" description="Disordered" evidence="2">
    <location>
        <begin position="314"/>
        <end position="351"/>
    </location>
</feature>
<dbReference type="PANTHER" id="PTHR31284">
    <property type="entry name" value="ACID PHOSPHATASE-LIKE PROTEIN"/>
    <property type="match status" value="1"/>
</dbReference>
<dbReference type="SFLD" id="SFLDS00003">
    <property type="entry name" value="Haloacid_Dehalogenase"/>
    <property type="match status" value="1"/>
</dbReference>
<dbReference type="GO" id="GO:0009279">
    <property type="term" value="C:cell outer membrane"/>
    <property type="evidence" value="ECO:0007669"/>
    <property type="project" value="InterPro"/>
</dbReference>
<proteinExistence type="predicted"/>
<name>A0A2P1PWE5_9GAMM</name>
<organism evidence="3 4">
    <name type="scientific">Ahniella affigens</name>
    <dbReference type="NCBI Taxonomy" id="2021234"/>
    <lineage>
        <taxon>Bacteria</taxon>
        <taxon>Pseudomonadati</taxon>
        <taxon>Pseudomonadota</taxon>
        <taxon>Gammaproteobacteria</taxon>
        <taxon>Lysobacterales</taxon>
        <taxon>Rhodanobacteraceae</taxon>
        <taxon>Ahniella</taxon>
    </lineage>
</organism>
<evidence type="ECO:0000313" key="4">
    <source>
        <dbReference type="Proteomes" id="UP000241074"/>
    </source>
</evidence>
<dbReference type="Pfam" id="PF03767">
    <property type="entry name" value="Acid_phosphat_B"/>
    <property type="match status" value="1"/>
</dbReference>
<evidence type="ECO:0000256" key="1">
    <source>
        <dbReference type="ARBA" id="ARBA00022729"/>
    </source>
</evidence>
<evidence type="ECO:0008006" key="5">
    <source>
        <dbReference type="Google" id="ProtNLM"/>
    </source>
</evidence>
<protein>
    <recommendedName>
        <fullName evidence="5">Acid phosphatase</fullName>
    </recommendedName>
</protein>
<keyword evidence="4" id="KW-1185">Reference proteome</keyword>
<dbReference type="Proteomes" id="UP000241074">
    <property type="component" value="Chromosome"/>
</dbReference>
<reference evidence="3 4" key="2">
    <citation type="submission" date="2018-03" db="EMBL/GenBank/DDBJ databases">
        <authorList>
            <person name="Keele B.F."/>
        </authorList>
    </citation>
    <scope>NUCLEOTIDE SEQUENCE [LARGE SCALE GENOMIC DNA]</scope>
    <source>
        <strain evidence="3 4">D13</strain>
    </source>
</reference>
<evidence type="ECO:0000313" key="3">
    <source>
        <dbReference type="EMBL" id="AVP99152.1"/>
    </source>
</evidence>
<dbReference type="SFLD" id="SFLDG01125">
    <property type="entry name" value="C1.1:_Acid_Phosphatase_Like"/>
    <property type="match status" value="1"/>
</dbReference>
<keyword evidence="1" id="KW-0732">Signal</keyword>
<dbReference type="InterPro" id="IPR006423">
    <property type="entry name" value="Lipo_e_P4"/>
</dbReference>
<dbReference type="OrthoDB" id="395856at2"/>
<dbReference type="PANTHER" id="PTHR31284:SF10">
    <property type="entry name" value="ACID PHOSPHATASE-LIKE PROTEIN"/>
    <property type="match status" value="1"/>
</dbReference>